<dbReference type="InterPro" id="IPR011009">
    <property type="entry name" value="Kinase-like_dom_sf"/>
</dbReference>
<feature type="binding site" evidence="12">
    <location>
        <position position="125"/>
    </location>
    <ligand>
        <name>ATP</name>
        <dbReference type="ChEBI" id="CHEBI:30616"/>
    </ligand>
</feature>
<keyword evidence="17" id="KW-1185">Reference proteome</keyword>
<evidence type="ECO:0000256" key="11">
    <source>
        <dbReference type="ARBA" id="ARBA00051693"/>
    </source>
</evidence>
<dbReference type="InterPro" id="IPR000719">
    <property type="entry name" value="Prot_kinase_dom"/>
</dbReference>
<evidence type="ECO:0000256" key="2">
    <source>
        <dbReference type="ARBA" id="ARBA00022553"/>
    </source>
</evidence>
<evidence type="ECO:0000256" key="1">
    <source>
        <dbReference type="ARBA" id="ARBA00022527"/>
    </source>
</evidence>
<comment type="catalytic activity">
    <reaction evidence="10">
        <text>L-threonyl-[protein] + ATP = O-phospho-L-threonyl-[protein] + ADP + H(+)</text>
        <dbReference type="Rhea" id="RHEA:46608"/>
        <dbReference type="Rhea" id="RHEA-COMP:11060"/>
        <dbReference type="Rhea" id="RHEA-COMP:11605"/>
        <dbReference type="ChEBI" id="CHEBI:15378"/>
        <dbReference type="ChEBI" id="CHEBI:30013"/>
        <dbReference type="ChEBI" id="CHEBI:30616"/>
        <dbReference type="ChEBI" id="CHEBI:61977"/>
        <dbReference type="ChEBI" id="CHEBI:456216"/>
        <dbReference type="EC" id="2.7.12.2"/>
    </reaction>
</comment>
<evidence type="ECO:0000256" key="8">
    <source>
        <dbReference type="ARBA" id="ARBA00038999"/>
    </source>
</evidence>
<evidence type="ECO:0000313" key="17">
    <source>
        <dbReference type="Proteomes" id="UP001210211"/>
    </source>
</evidence>
<dbReference type="PANTHER" id="PTHR48013">
    <property type="entry name" value="DUAL SPECIFICITY MITOGEN-ACTIVATED PROTEIN KINASE KINASE 5-RELATED"/>
    <property type="match status" value="1"/>
</dbReference>
<keyword evidence="1 13" id="KW-0723">Serine/threonine-protein kinase</keyword>
<keyword evidence="5" id="KW-0418">Kinase</keyword>
<dbReference type="EC" id="2.7.12.2" evidence="8"/>
<dbReference type="GO" id="GO:0006950">
    <property type="term" value="P:response to stress"/>
    <property type="evidence" value="ECO:0007669"/>
    <property type="project" value="UniProtKB-ARBA"/>
</dbReference>
<evidence type="ECO:0000256" key="5">
    <source>
        <dbReference type="ARBA" id="ARBA00022777"/>
    </source>
</evidence>
<comment type="caution">
    <text evidence="16">The sequence shown here is derived from an EMBL/GenBank/DDBJ whole genome shotgun (WGS) entry which is preliminary data.</text>
</comment>
<dbReference type="PROSITE" id="PS00108">
    <property type="entry name" value="PROTEIN_KINASE_ST"/>
    <property type="match status" value="1"/>
</dbReference>
<evidence type="ECO:0000256" key="9">
    <source>
        <dbReference type="ARBA" id="ARBA00049014"/>
    </source>
</evidence>
<gene>
    <name evidence="16" type="ORF">LUZ61_006685</name>
</gene>
<comment type="catalytic activity">
    <reaction evidence="11">
        <text>L-tyrosyl-[protein] + ATP = O-phospho-L-tyrosyl-[protein] + ADP + H(+)</text>
        <dbReference type="Rhea" id="RHEA:10596"/>
        <dbReference type="Rhea" id="RHEA-COMP:10136"/>
        <dbReference type="Rhea" id="RHEA-COMP:20101"/>
        <dbReference type="ChEBI" id="CHEBI:15378"/>
        <dbReference type="ChEBI" id="CHEBI:30616"/>
        <dbReference type="ChEBI" id="CHEBI:46858"/>
        <dbReference type="ChEBI" id="CHEBI:61978"/>
        <dbReference type="ChEBI" id="CHEBI:456216"/>
        <dbReference type="EC" id="2.7.12.2"/>
    </reaction>
</comment>
<dbReference type="PROSITE" id="PS50011">
    <property type="entry name" value="PROTEIN_KINASE_DOM"/>
    <property type="match status" value="1"/>
</dbReference>
<comment type="catalytic activity">
    <reaction evidence="9">
        <text>L-seryl-[protein] + ATP = O-phospho-L-seryl-[protein] + ADP + H(+)</text>
        <dbReference type="Rhea" id="RHEA:17989"/>
        <dbReference type="Rhea" id="RHEA-COMP:9863"/>
        <dbReference type="Rhea" id="RHEA-COMP:11604"/>
        <dbReference type="ChEBI" id="CHEBI:15378"/>
        <dbReference type="ChEBI" id="CHEBI:29999"/>
        <dbReference type="ChEBI" id="CHEBI:30616"/>
        <dbReference type="ChEBI" id="CHEBI:83421"/>
        <dbReference type="ChEBI" id="CHEBI:456216"/>
        <dbReference type="EC" id="2.7.12.2"/>
    </reaction>
</comment>
<dbReference type="GO" id="GO:0005524">
    <property type="term" value="F:ATP binding"/>
    <property type="evidence" value="ECO:0007669"/>
    <property type="project" value="UniProtKB-UniRule"/>
</dbReference>
<name>A0AAD5ZS04_9POAL</name>
<dbReference type="Gene3D" id="1.10.510.10">
    <property type="entry name" value="Transferase(Phosphotransferase) domain 1"/>
    <property type="match status" value="1"/>
</dbReference>
<evidence type="ECO:0000256" key="3">
    <source>
        <dbReference type="ARBA" id="ARBA00022679"/>
    </source>
</evidence>
<dbReference type="CDD" id="cd06623">
    <property type="entry name" value="PKc_MAPKK_plant_like"/>
    <property type="match status" value="1"/>
</dbReference>
<dbReference type="AlphaFoldDB" id="A0AAD5ZS04"/>
<dbReference type="GO" id="GO:0004708">
    <property type="term" value="F:MAP kinase kinase activity"/>
    <property type="evidence" value="ECO:0007669"/>
    <property type="project" value="UniProtKB-EC"/>
</dbReference>
<evidence type="ECO:0000313" key="16">
    <source>
        <dbReference type="EMBL" id="KAJ3702980.1"/>
    </source>
</evidence>
<dbReference type="PANTHER" id="PTHR48013:SF9">
    <property type="entry name" value="DUAL SPECIFICITY MITOGEN-ACTIVATED PROTEIN KINASE KINASE 5"/>
    <property type="match status" value="1"/>
</dbReference>
<dbReference type="GO" id="GO:0004674">
    <property type="term" value="F:protein serine/threonine kinase activity"/>
    <property type="evidence" value="ECO:0007669"/>
    <property type="project" value="UniProtKB-KW"/>
</dbReference>
<evidence type="ECO:0000256" key="13">
    <source>
        <dbReference type="RuleBase" id="RU000304"/>
    </source>
</evidence>
<dbReference type="EMBL" id="JAMRDG010000001">
    <property type="protein sequence ID" value="KAJ3702980.1"/>
    <property type="molecule type" value="Genomic_DNA"/>
</dbReference>
<accession>A0AAD5ZS04</accession>
<evidence type="ECO:0000256" key="6">
    <source>
        <dbReference type="ARBA" id="ARBA00022840"/>
    </source>
</evidence>
<evidence type="ECO:0000256" key="7">
    <source>
        <dbReference type="ARBA" id="ARBA00038035"/>
    </source>
</evidence>
<dbReference type="Pfam" id="PF00069">
    <property type="entry name" value="Pkinase"/>
    <property type="match status" value="1"/>
</dbReference>
<evidence type="ECO:0000259" key="15">
    <source>
        <dbReference type="PROSITE" id="PS50011"/>
    </source>
</evidence>
<dbReference type="Proteomes" id="UP001210211">
    <property type="component" value="Unassembled WGS sequence"/>
</dbReference>
<dbReference type="InterPro" id="IPR008271">
    <property type="entry name" value="Ser/Thr_kinase_AS"/>
</dbReference>
<feature type="region of interest" description="Disordered" evidence="14">
    <location>
        <begin position="62"/>
        <end position="90"/>
    </location>
</feature>
<dbReference type="InterPro" id="IPR017441">
    <property type="entry name" value="Protein_kinase_ATP_BS"/>
</dbReference>
<feature type="domain" description="Protein kinase" evidence="15">
    <location>
        <begin position="96"/>
        <end position="359"/>
    </location>
</feature>
<dbReference type="SUPFAM" id="SSF56112">
    <property type="entry name" value="Protein kinase-like (PK-like)"/>
    <property type="match status" value="1"/>
</dbReference>
<organism evidence="16 17">
    <name type="scientific">Rhynchospora tenuis</name>
    <dbReference type="NCBI Taxonomy" id="198213"/>
    <lineage>
        <taxon>Eukaryota</taxon>
        <taxon>Viridiplantae</taxon>
        <taxon>Streptophyta</taxon>
        <taxon>Embryophyta</taxon>
        <taxon>Tracheophyta</taxon>
        <taxon>Spermatophyta</taxon>
        <taxon>Magnoliopsida</taxon>
        <taxon>Liliopsida</taxon>
        <taxon>Poales</taxon>
        <taxon>Cyperaceae</taxon>
        <taxon>Cyperoideae</taxon>
        <taxon>Rhynchosporeae</taxon>
        <taxon>Rhynchospora</taxon>
    </lineage>
</organism>
<evidence type="ECO:0000256" key="12">
    <source>
        <dbReference type="PROSITE-ProRule" id="PRU10141"/>
    </source>
</evidence>
<dbReference type="SMART" id="SM00220">
    <property type="entry name" value="S_TKc"/>
    <property type="match status" value="1"/>
</dbReference>
<proteinExistence type="inferred from homology"/>
<protein>
    <recommendedName>
        <fullName evidence="8">mitogen-activated protein kinase kinase</fullName>
        <ecNumber evidence="8">2.7.12.2</ecNumber>
    </recommendedName>
</protein>
<dbReference type="Gene3D" id="3.30.200.20">
    <property type="entry name" value="Phosphorylase Kinase, domain 1"/>
    <property type="match status" value="1"/>
</dbReference>
<reference evidence="16 17" key="1">
    <citation type="journal article" date="2022" name="Cell">
        <title>Repeat-based holocentromeres influence genome architecture and karyotype evolution.</title>
        <authorList>
            <person name="Hofstatter P.G."/>
            <person name="Thangavel G."/>
            <person name="Lux T."/>
            <person name="Neumann P."/>
            <person name="Vondrak T."/>
            <person name="Novak P."/>
            <person name="Zhang M."/>
            <person name="Costa L."/>
            <person name="Castellani M."/>
            <person name="Scott A."/>
            <person name="Toegelov H."/>
            <person name="Fuchs J."/>
            <person name="Mata-Sucre Y."/>
            <person name="Dias Y."/>
            <person name="Vanzela A.L.L."/>
            <person name="Huettel B."/>
            <person name="Almeida C.C.S."/>
            <person name="Simkova H."/>
            <person name="Souza G."/>
            <person name="Pedrosa-Harand A."/>
            <person name="Macas J."/>
            <person name="Mayer K.F.X."/>
            <person name="Houben A."/>
            <person name="Marques A."/>
        </authorList>
    </citation>
    <scope>NUCLEOTIDE SEQUENCE [LARGE SCALE GENOMIC DNA]</scope>
    <source>
        <strain evidence="16">RhyTen1mFocal</strain>
    </source>
</reference>
<dbReference type="PROSITE" id="PS00107">
    <property type="entry name" value="PROTEIN_KINASE_ATP"/>
    <property type="match status" value="1"/>
</dbReference>
<dbReference type="FunFam" id="1.10.510.10:FF:000350">
    <property type="entry name" value="Mitogen-activated protein kinase 2"/>
    <property type="match status" value="1"/>
</dbReference>
<sequence>MNLKIKLPGYDCTFLRPKNQQNKVKTLAFGINLGLKPVGNRYSPLSLMAAVRHRRLRNLTLDLPSSSPSVSSRRFALPPTSTTTTTSTSTSSLTDYEKLSVLGHGNGGIVYKVRHRTSSKLFALKTLSPSSATTAASREAEILRQAAGSPHVLCCHGSFPSPSGDLSLLLELVDGGSLDSILRKRNNSPFPEPALAIVARHALLGLSHLHSQRIVHRDLKPSNLLVNSSGEVKIADFGVGKILRRELNSCLSYVGTAAYMSPERFDPETYGGDYDPYAADVWSLGIAILELKLGYFPLLQKGQRPDWAALMCAICFGEAPSLPESVEASSEIRDFIGLCLQKESRKRATISDLLKHPFVSGGDFEQEKKVLLDLLKEAEAADQ</sequence>
<keyword evidence="4 12" id="KW-0547">Nucleotide-binding</keyword>
<keyword evidence="3" id="KW-0808">Transferase</keyword>
<keyword evidence="2" id="KW-0597">Phosphoprotein</keyword>
<keyword evidence="6 12" id="KW-0067">ATP-binding</keyword>
<evidence type="ECO:0000256" key="10">
    <source>
        <dbReference type="ARBA" id="ARBA00049299"/>
    </source>
</evidence>
<evidence type="ECO:0000256" key="14">
    <source>
        <dbReference type="SAM" id="MobiDB-lite"/>
    </source>
</evidence>
<feature type="compositionally biased region" description="Low complexity" evidence="14">
    <location>
        <begin position="80"/>
        <end position="90"/>
    </location>
</feature>
<comment type="similarity">
    <text evidence="7">Belongs to the protein kinase superfamily. STE Ser/Thr protein kinase family. MAP kinase kinase subfamily.</text>
</comment>
<dbReference type="GO" id="GO:0051707">
    <property type="term" value="P:response to other organism"/>
    <property type="evidence" value="ECO:0007669"/>
    <property type="project" value="UniProtKB-ARBA"/>
</dbReference>
<evidence type="ECO:0000256" key="4">
    <source>
        <dbReference type="ARBA" id="ARBA00022741"/>
    </source>
</evidence>